<dbReference type="GO" id="GO:0016787">
    <property type="term" value="F:hydrolase activity"/>
    <property type="evidence" value="ECO:0007669"/>
    <property type="project" value="UniProtKB-KW"/>
</dbReference>
<dbReference type="Gene3D" id="3.40.50.1820">
    <property type="entry name" value="alpha/beta hydrolase"/>
    <property type="match status" value="1"/>
</dbReference>
<accession>A0A2V1E1P3</accession>
<evidence type="ECO:0000313" key="2">
    <source>
        <dbReference type="EMBL" id="PVI04226.1"/>
    </source>
</evidence>
<gene>
    <name evidence="2" type="ORF">DM02DRAFT_611660</name>
</gene>
<sequence>MQNLPTVVFVHGAWHQPANYKSFIDALSSAGFPVYAPRLPSCTNTYTTPHSVSLAEDVAVVNSVIKERVEEGEEVLLVMHSYGGLVGTDALTNDLLRTTRAAAQQPGGVIHLLYQCAYILEPGTAVIDIAKETGFFAMWPQFVTDFPDGTCFPVDPSQMFFAGDEISSEIVKEALPLLVRSPLSAFNAPAKGDLWKKLPITYVHTLADYGVPHAYQTLMVDRAEKGGADLEKHSYNTSHSVFITKKEEMVQLALQAAEDKRNPK</sequence>
<protein>
    <submittedName>
        <fullName evidence="2">Alpha/beta-hydrolase</fullName>
    </submittedName>
</protein>
<dbReference type="AlphaFoldDB" id="A0A2V1E1P3"/>
<reference evidence="2 3" key="1">
    <citation type="journal article" date="2018" name="Sci. Rep.">
        <title>Comparative genomics provides insights into the lifestyle and reveals functional heterogeneity of dark septate endophytic fungi.</title>
        <authorList>
            <person name="Knapp D.G."/>
            <person name="Nemeth J.B."/>
            <person name="Barry K."/>
            <person name="Hainaut M."/>
            <person name="Henrissat B."/>
            <person name="Johnson J."/>
            <person name="Kuo A."/>
            <person name="Lim J.H.P."/>
            <person name="Lipzen A."/>
            <person name="Nolan M."/>
            <person name="Ohm R.A."/>
            <person name="Tamas L."/>
            <person name="Grigoriev I.V."/>
            <person name="Spatafora J.W."/>
            <person name="Nagy L.G."/>
            <person name="Kovacs G.M."/>
        </authorList>
    </citation>
    <scope>NUCLEOTIDE SEQUENCE [LARGE SCALE GENOMIC DNA]</scope>
    <source>
        <strain evidence="2 3">DSE2036</strain>
    </source>
</reference>
<keyword evidence="3" id="KW-1185">Reference proteome</keyword>
<evidence type="ECO:0000313" key="3">
    <source>
        <dbReference type="Proteomes" id="UP000244855"/>
    </source>
</evidence>
<dbReference type="PANTHER" id="PTHR37017:SF11">
    <property type="entry name" value="ESTERASE_LIPASE_THIOESTERASE DOMAIN-CONTAINING PROTEIN"/>
    <property type="match status" value="1"/>
</dbReference>
<dbReference type="SUPFAM" id="SSF53474">
    <property type="entry name" value="alpha/beta-Hydrolases"/>
    <property type="match status" value="1"/>
</dbReference>
<feature type="domain" description="AB hydrolase-1" evidence="1">
    <location>
        <begin position="7"/>
        <end position="248"/>
    </location>
</feature>
<dbReference type="STRING" id="97972.A0A2V1E1P3"/>
<dbReference type="InterPro" id="IPR052897">
    <property type="entry name" value="Sec-Metab_Biosynth_Hydrolase"/>
</dbReference>
<dbReference type="OrthoDB" id="1263307at2759"/>
<proteinExistence type="predicted"/>
<dbReference type="Pfam" id="PF12697">
    <property type="entry name" value="Abhydrolase_6"/>
    <property type="match status" value="1"/>
</dbReference>
<dbReference type="InterPro" id="IPR029058">
    <property type="entry name" value="AB_hydrolase_fold"/>
</dbReference>
<keyword evidence="2" id="KW-0378">Hydrolase</keyword>
<dbReference type="Proteomes" id="UP000244855">
    <property type="component" value="Unassembled WGS sequence"/>
</dbReference>
<dbReference type="PANTHER" id="PTHR37017">
    <property type="entry name" value="AB HYDROLASE-1 DOMAIN-CONTAINING PROTEIN-RELATED"/>
    <property type="match status" value="1"/>
</dbReference>
<name>A0A2V1E1P3_9PLEO</name>
<evidence type="ECO:0000259" key="1">
    <source>
        <dbReference type="Pfam" id="PF12697"/>
    </source>
</evidence>
<dbReference type="EMBL" id="KZ805323">
    <property type="protein sequence ID" value="PVI04226.1"/>
    <property type="molecule type" value="Genomic_DNA"/>
</dbReference>
<organism evidence="2 3">
    <name type="scientific">Periconia macrospinosa</name>
    <dbReference type="NCBI Taxonomy" id="97972"/>
    <lineage>
        <taxon>Eukaryota</taxon>
        <taxon>Fungi</taxon>
        <taxon>Dikarya</taxon>
        <taxon>Ascomycota</taxon>
        <taxon>Pezizomycotina</taxon>
        <taxon>Dothideomycetes</taxon>
        <taxon>Pleosporomycetidae</taxon>
        <taxon>Pleosporales</taxon>
        <taxon>Massarineae</taxon>
        <taxon>Periconiaceae</taxon>
        <taxon>Periconia</taxon>
    </lineage>
</organism>
<dbReference type="InterPro" id="IPR000073">
    <property type="entry name" value="AB_hydrolase_1"/>
</dbReference>